<accession>A0A438IBV2</accession>
<dbReference type="PANTHER" id="PTHR34222">
    <property type="entry name" value="GAG_PRE-INTEGRS DOMAIN-CONTAINING PROTEIN"/>
    <property type="match status" value="1"/>
</dbReference>
<gene>
    <name evidence="1" type="ORF">CK203_038200</name>
</gene>
<evidence type="ECO:0000313" key="1">
    <source>
        <dbReference type="EMBL" id="RVW94154.1"/>
    </source>
</evidence>
<evidence type="ECO:0008006" key="3">
    <source>
        <dbReference type="Google" id="ProtNLM"/>
    </source>
</evidence>
<dbReference type="AlphaFoldDB" id="A0A438IBV2"/>
<evidence type="ECO:0000313" key="2">
    <source>
        <dbReference type="Proteomes" id="UP000288805"/>
    </source>
</evidence>
<comment type="caution">
    <text evidence="1">The sequence shown here is derived from an EMBL/GenBank/DDBJ whole genome shotgun (WGS) entry which is preliminary data.</text>
</comment>
<dbReference type="PANTHER" id="PTHR34222:SF99">
    <property type="entry name" value="PROTEIN, PUTATIVE-RELATED"/>
    <property type="match status" value="1"/>
</dbReference>
<organism evidence="1 2">
    <name type="scientific">Vitis vinifera</name>
    <name type="common">Grape</name>
    <dbReference type="NCBI Taxonomy" id="29760"/>
    <lineage>
        <taxon>Eukaryota</taxon>
        <taxon>Viridiplantae</taxon>
        <taxon>Streptophyta</taxon>
        <taxon>Embryophyta</taxon>
        <taxon>Tracheophyta</taxon>
        <taxon>Spermatophyta</taxon>
        <taxon>Magnoliopsida</taxon>
        <taxon>eudicotyledons</taxon>
        <taxon>Gunneridae</taxon>
        <taxon>Pentapetalae</taxon>
        <taxon>rosids</taxon>
        <taxon>Vitales</taxon>
        <taxon>Vitaceae</taxon>
        <taxon>Viteae</taxon>
        <taxon>Vitis</taxon>
    </lineage>
</organism>
<dbReference type="Proteomes" id="UP000288805">
    <property type="component" value="Unassembled WGS sequence"/>
</dbReference>
<name>A0A438IBV2_VITVI</name>
<sequence>MFPTMDTKLKPQKQKTLNHGIQIPKEAVEITKLGNKQMELTGTPGQITSVLAATMDINKMGLTSSKATIEALDPFSLLHSNHPGMVLVSKVPLNHLLQQMIVFLPSNDATIWQGQQSISVYYTKLKAFWDELSSYHEVLSCSCGGLEKLKERDEKERVMRFLMGLNDSYAAIHGKILLMQPPPNTHRVYSLVLQQGRAQPQQQRS</sequence>
<dbReference type="EMBL" id="QGNW01000124">
    <property type="protein sequence ID" value="RVW94154.1"/>
    <property type="molecule type" value="Genomic_DNA"/>
</dbReference>
<protein>
    <recommendedName>
        <fullName evidence="3">Retrotransposon gag domain-containing protein</fullName>
    </recommendedName>
</protein>
<reference evidence="1 2" key="1">
    <citation type="journal article" date="2018" name="PLoS Genet.">
        <title>Population sequencing reveals clonal diversity and ancestral inbreeding in the grapevine cultivar Chardonnay.</title>
        <authorList>
            <person name="Roach M.J."/>
            <person name="Johnson D.L."/>
            <person name="Bohlmann J."/>
            <person name="van Vuuren H.J."/>
            <person name="Jones S.J."/>
            <person name="Pretorius I.S."/>
            <person name="Schmidt S.A."/>
            <person name="Borneman A.R."/>
        </authorList>
    </citation>
    <scope>NUCLEOTIDE SEQUENCE [LARGE SCALE GENOMIC DNA]</scope>
    <source>
        <strain evidence="2">cv. Chardonnay</strain>
        <tissue evidence="1">Leaf</tissue>
    </source>
</reference>
<proteinExistence type="predicted"/>